<evidence type="ECO:0000313" key="1">
    <source>
        <dbReference type="EMBL" id="OMJ28307.1"/>
    </source>
</evidence>
<proteinExistence type="predicted"/>
<dbReference type="AlphaFoldDB" id="A0A1R1YN09"/>
<dbReference type="EMBL" id="LSSM01000643">
    <property type="protein sequence ID" value="OMJ28307.1"/>
    <property type="molecule type" value="Genomic_DNA"/>
</dbReference>
<name>A0A1R1YN09_9FUNG</name>
<organism evidence="1 2">
    <name type="scientific">Smittium culicis</name>
    <dbReference type="NCBI Taxonomy" id="133412"/>
    <lineage>
        <taxon>Eukaryota</taxon>
        <taxon>Fungi</taxon>
        <taxon>Fungi incertae sedis</taxon>
        <taxon>Zoopagomycota</taxon>
        <taxon>Kickxellomycotina</taxon>
        <taxon>Harpellomycetes</taxon>
        <taxon>Harpellales</taxon>
        <taxon>Legeriomycetaceae</taxon>
        <taxon>Smittium</taxon>
    </lineage>
</organism>
<sequence length="120" mass="13491">MGIAVQTQVNIPQQINLPRVSESNVVNLQQLNVALFPIKYSINFYKQVLSGETIGRLATVDKNKCVGAIVGRLQPLDFTKQPRVQHARPERDVPDDARCPALLPQLWHCNQTARLPDPRL</sequence>
<evidence type="ECO:0000313" key="2">
    <source>
        <dbReference type="Proteomes" id="UP000187429"/>
    </source>
</evidence>
<protein>
    <submittedName>
        <fullName evidence="1">Uncharacterized protein</fullName>
    </submittedName>
</protein>
<keyword evidence="2" id="KW-1185">Reference proteome</keyword>
<reference evidence="2" key="1">
    <citation type="submission" date="2017-01" db="EMBL/GenBank/DDBJ databases">
        <authorList>
            <person name="Wang Y."/>
            <person name="White M."/>
            <person name="Kvist S."/>
            <person name="Moncalvo J.-M."/>
        </authorList>
    </citation>
    <scope>NUCLEOTIDE SEQUENCE [LARGE SCALE GENOMIC DNA]</scope>
    <source>
        <strain evidence="2">ID-206-W2</strain>
    </source>
</reference>
<dbReference type="OrthoDB" id="47374at2759"/>
<dbReference type="Gene3D" id="3.40.630.30">
    <property type="match status" value="1"/>
</dbReference>
<comment type="caution">
    <text evidence="1">The sequence shown here is derived from an EMBL/GenBank/DDBJ whole genome shotgun (WGS) entry which is preliminary data.</text>
</comment>
<gene>
    <name evidence="1" type="ORF">AYI69_g2223</name>
</gene>
<dbReference type="Proteomes" id="UP000187429">
    <property type="component" value="Unassembled WGS sequence"/>
</dbReference>
<accession>A0A1R1YN09</accession>